<evidence type="ECO:0000313" key="9">
    <source>
        <dbReference type="Proteomes" id="UP000095679"/>
    </source>
</evidence>
<evidence type="ECO:0000256" key="1">
    <source>
        <dbReference type="ARBA" id="ARBA00004651"/>
    </source>
</evidence>
<dbReference type="RefSeq" id="WP_308806064.1">
    <property type="nucleotide sequence ID" value="NZ_BLYK01000042.1"/>
</dbReference>
<feature type="transmembrane region" description="Helical" evidence="6">
    <location>
        <begin position="285"/>
        <end position="310"/>
    </location>
</feature>
<feature type="domain" description="ABC3 transporter permease C-terminal" evidence="7">
    <location>
        <begin position="62"/>
        <end position="177"/>
    </location>
</feature>
<dbReference type="PIRSF" id="PIRSF018968">
    <property type="entry name" value="ABC_permease_BceB"/>
    <property type="match status" value="1"/>
</dbReference>
<comment type="subcellular location">
    <subcellularLocation>
        <location evidence="1 6">Cell membrane</location>
        <topology evidence="1 6">Multi-pass membrane protein</topology>
    </subcellularLocation>
</comment>
<evidence type="ECO:0000256" key="3">
    <source>
        <dbReference type="ARBA" id="ARBA00022692"/>
    </source>
</evidence>
<feature type="transmembrane region" description="Helical" evidence="6">
    <location>
        <begin position="644"/>
        <end position="665"/>
    </location>
</feature>
<dbReference type="PANTHER" id="PTHR46795">
    <property type="entry name" value="ABC TRANSPORTER PERMEASE-RELATED-RELATED"/>
    <property type="match status" value="1"/>
</dbReference>
<gene>
    <name evidence="8" type="ORF">ERS852450_00655</name>
</gene>
<name>A0A173ZWI7_9FIRM</name>
<evidence type="ECO:0000256" key="4">
    <source>
        <dbReference type="ARBA" id="ARBA00022989"/>
    </source>
</evidence>
<feature type="transmembrane region" description="Helical" evidence="6">
    <location>
        <begin position="106"/>
        <end position="128"/>
    </location>
</feature>
<dbReference type="InterPro" id="IPR003838">
    <property type="entry name" value="ABC3_permease_C"/>
</dbReference>
<dbReference type="InterPro" id="IPR027022">
    <property type="entry name" value="ABC_permease_BceB-typ"/>
</dbReference>
<feature type="transmembrane region" description="Helical" evidence="6">
    <location>
        <begin position="148"/>
        <end position="175"/>
    </location>
</feature>
<keyword evidence="3 6" id="KW-0812">Transmembrane</keyword>
<evidence type="ECO:0000259" key="7">
    <source>
        <dbReference type="Pfam" id="PF02687"/>
    </source>
</evidence>
<evidence type="ECO:0000256" key="6">
    <source>
        <dbReference type="PIRNR" id="PIRNR018968"/>
    </source>
</evidence>
<keyword evidence="5 6" id="KW-0472">Membrane</keyword>
<protein>
    <submittedName>
        <fullName evidence="8">FtsX-like permease family</fullName>
    </submittedName>
</protein>
<feature type="transmembrane region" description="Helical" evidence="6">
    <location>
        <begin position="610"/>
        <end position="632"/>
    </location>
</feature>
<accession>A0A173ZWI7</accession>
<dbReference type="AlphaFoldDB" id="A0A173ZWI7"/>
<dbReference type="Proteomes" id="UP000095679">
    <property type="component" value="Unassembled WGS sequence"/>
</dbReference>
<feature type="transmembrane region" description="Helical" evidence="6">
    <location>
        <begin position="200"/>
        <end position="219"/>
    </location>
</feature>
<feature type="transmembrane region" description="Helical" evidence="6">
    <location>
        <begin position="59"/>
        <end position="77"/>
    </location>
</feature>
<evidence type="ECO:0000256" key="2">
    <source>
        <dbReference type="ARBA" id="ARBA00022475"/>
    </source>
</evidence>
<feature type="transmembrane region" description="Helical" evidence="6">
    <location>
        <begin position="551"/>
        <end position="576"/>
    </location>
</feature>
<sequence length="682" mass="77523">MMNSKIYGKLAVTNLKNNKKSYIPYILASAFSVMMYFIMDNLYRNRSLVEKGSPLAIMLSYAAAVILIFSIIFLFYINSFLIKRRKKELGIYNILGMGKGHLGKMLFLESVITTVASIIGGILAGILLSKLVYLILLKILHMGGKIEYRISLASTGMTTILFGAIFILIFLYNLLQMKLSNPIELLRGGNTGEREPKTKWIMTIIGILCLAGGYSIALITKEPMAALGKFFIAVILVIIGTYALFMAGSIAFLKMLRNKKSYYYKTRHFTAVSGMIYRMKQNAVGLANICILSTMVLVMVSMTVSLYGGLNDVIVTRFPYEAQITSSGINQKEEGQIEEIIKNMTKKNHTVTTSQIRFHVGRFTTVYNNNKTKQLDMMAAGDYTNSNAVDLVMIPLSDYNQTEGKNVKLKENEVLLYHRNHKRTHKKSDTEALKNKKVIQLNSISYKVVDELDRLAIAKADTTSFIDGWYVVVKDSSIITSYLKDIYENSNIYDELKEYYGKIQYSYSFNLNGSRANRAKTEKSIQKQLQKKFANCSIESRELSRESFYELYGGFLFIGIFLGIIFLMATTLIIYYKQISEGYDDRERYQIMQKVGMSKKEVRHSIRSQVLLVFFLPLIMAVIHLAFAFKIITKLLSVLNLTNISLFFMYTVGTVAVFAVIYAIIYSITAREYYKIIICRGE</sequence>
<evidence type="ECO:0000256" key="5">
    <source>
        <dbReference type="ARBA" id="ARBA00023136"/>
    </source>
</evidence>
<keyword evidence="4 6" id="KW-1133">Transmembrane helix</keyword>
<reference evidence="8 9" key="1">
    <citation type="submission" date="2015-09" db="EMBL/GenBank/DDBJ databases">
        <authorList>
            <consortium name="Pathogen Informatics"/>
        </authorList>
    </citation>
    <scope>NUCLEOTIDE SEQUENCE [LARGE SCALE GENOMIC DNA]</scope>
    <source>
        <strain evidence="8 9">2789STDY5834835</strain>
    </source>
</reference>
<feature type="transmembrane region" description="Helical" evidence="6">
    <location>
        <begin position="21"/>
        <end position="39"/>
    </location>
</feature>
<dbReference type="GO" id="GO:0055085">
    <property type="term" value="P:transmembrane transport"/>
    <property type="evidence" value="ECO:0007669"/>
    <property type="project" value="UniProtKB-UniRule"/>
</dbReference>
<keyword evidence="6" id="KW-0813">Transport</keyword>
<dbReference type="PANTHER" id="PTHR46795:SF3">
    <property type="entry name" value="ABC TRANSPORTER PERMEASE"/>
    <property type="match status" value="1"/>
</dbReference>
<feature type="transmembrane region" description="Helical" evidence="6">
    <location>
        <begin position="231"/>
        <end position="253"/>
    </location>
</feature>
<dbReference type="Pfam" id="PF02687">
    <property type="entry name" value="FtsX"/>
    <property type="match status" value="1"/>
</dbReference>
<dbReference type="InterPro" id="IPR052536">
    <property type="entry name" value="ABC-4_Integral_Memb_Prot"/>
</dbReference>
<dbReference type="EMBL" id="CYZL01000004">
    <property type="protein sequence ID" value="CUN80009.1"/>
    <property type="molecule type" value="Genomic_DNA"/>
</dbReference>
<dbReference type="GO" id="GO:0005886">
    <property type="term" value="C:plasma membrane"/>
    <property type="evidence" value="ECO:0007669"/>
    <property type="project" value="UniProtKB-SubCell"/>
</dbReference>
<keyword evidence="2 6" id="KW-1003">Cell membrane</keyword>
<proteinExistence type="inferred from homology"/>
<organism evidence="8 9">
    <name type="scientific">Anaerobutyricum hallii</name>
    <dbReference type="NCBI Taxonomy" id="39488"/>
    <lineage>
        <taxon>Bacteria</taxon>
        <taxon>Bacillati</taxon>
        <taxon>Bacillota</taxon>
        <taxon>Clostridia</taxon>
        <taxon>Lachnospirales</taxon>
        <taxon>Lachnospiraceae</taxon>
        <taxon>Anaerobutyricum</taxon>
    </lineage>
</organism>
<comment type="similarity">
    <text evidence="6">Belongs to the ABC-4 integral membrane protein family.</text>
</comment>
<evidence type="ECO:0000313" key="8">
    <source>
        <dbReference type="EMBL" id="CUN80009.1"/>
    </source>
</evidence>